<dbReference type="InterPro" id="IPR016161">
    <property type="entry name" value="Ald_DH/histidinol_DH"/>
</dbReference>
<evidence type="ECO:0000256" key="10">
    <source>
        <dbReference type="PIRSR" id="PIRSR000099-4"/>
    </source>
</evidence>
<sequence length="428" mass="47008">MKIIKFNKNRFLKDLDFISRNRKLNFSNKANIVKKILKDVKAKGDNAIVYYQKKFDRSAVSKKNIILSNKEINKVIKSLDPSVKSSIKLAFDRVKDFHKRQSIKGYKYFDQYKNELAYKVAALNSVGIYIPGGTASYPSSVIMNAVPAIVAGVKNITLCMPTPNNKINAGVVYAAKICGVKKIYKIGGAQAIAAFAYGTNTVTKVDKIVGPGNIFVTIAKKEVFGEVGIDMVAGPSEITVVANENNNSTLTAIDLLSQAEHDELSQAILVTTNLKFGLEVKNKIYKFLDVLPRKQIAKKAIKDNSAIIICKNFKEVINVVNDIAPEHLEIKTKNNSVLAKQIKNAGSIFLGENSPEAIGDYLAGPNHVLPTAGSARFASGLSVYDFYKKTSVIKMSKQGLEKIGRSAIHLANYEGLFAHSQSIRIRIS</sequence>
<feature type="binding site" evidence="5 8">
    <location>
        <position position="190"/>
    </location>
    <ligand>
        <name>NAD(+)</name>
        <dbReference type="ChEBI" id="CHEBI:57540"/>
    </ligand>
</feature>
<dbReference type="Pfam" id="PF00815">
    <property type="entry name" value="Histidinol_dh"/>
    <property type="match status" value="1"/>
</dbReference>
<evidence type="ECO:0000256" key="2">
    <source>
        <dbReference type="ARBA" id="ARBA00022723"/>
    </source>
</evidence>
<dbReference type="UniPathway" id="UPA00031">
    <property type="reaction ID" value="UER00014"/>
</dbReference>
<evidence type="ECO:0000256" key="7">
    <source>
        <dbReference type="PIRSR" id="PIRSR000099-1"/>
    </source>
</evidence>
<evidence type="ECO:0000256" key="4">
    <source>
        <dbReference type="ARBA" id="ARBA00023002"/>
    </source>
</evidence>
<protein>
    <recommendedName>
        <fullName evidence="5">Histidinol dehydrogenase</fullName>
        <shortName evidence="5">HDH</shortName>
        <ecNumber evidence="5">1.1.1.23</ecNumber>
    </recommendedName>
</protein>
<gene>
    <name evidence="5 14" type="primary">hisD</name>
    <name evidence="14" type="ORF">EBV78_02595</name>
    <name evidence="12" type="ORF">EBX29_02545</name>
    <name evidence="13" type="ORF">EBX74_02585</name>
</gene>
<comment type="function">
    <text evidence="5">Catalyzes the sequential NAD-dependent oxidations of L-histidinol to L-histidinaldehyde and then to L-histidine.</text>
</comment>
<feature type="binding site" evidence="5 8">
    <location>
        <position position="129"/>
    </location>
    <ligand>
        <name>NAD(+)</name>
        <dbReference type="ChEBI" id="CHEBI:57540"/>
    </ligand>
</feature>
<keyword evidence="2 5" id="KW-0479">Metal-binding</keyword>
<name>A0A845S9Q8_9PROT</name>
<dbReference type="Proteomes" id="UP000572953">
    <property type="component" value="Unassembled WGS sequence"/>
</dbReference>
<dbReference type="Gene3D" id="1.20.5.1300">
    <property type="match status" value="1"/>
</dbReference>
<feature type="binding site" evidence="5 10">
    <location>
        <position position="261"/>
    </location>
    <ligand>
        <name>Zn(2+)</name>
        <dbReference type="ChEBI" id="CHEBI:29105"/>
    </ligand>
</feature>
<dbReference type="NCBIfam" id="TIGR00069">
    <property type="entry name" value="hisD"/>
    <property type="match status" value="1"/>
</dbReference>
<evidence type="ECO:0000256" key="8">
    <source>
        <dbReference type="PIRSR" id="PIRSR000099-2"/>
    </source>
</evidence>
<accession>A0A845S9Q8</accession>
<dbReference type="GO" id="GO:0005829">
    <property type="term" value="C:cytosol"/>
    <property type="evidence" value="ECO:0007669"/>
    <property type="project" value="TreeGrafter"/>
</dbReference>
<evidence type="ECO:0000256" key="3">
    <source>
        <dbReference type="ARBA" id="ARBA00022833"/>
    </source>
</evidence>
<evidence type="ECO:0000256" key="11">
    <source>
        <dbReference type="RuleBase" id="RU004175"/>
    </source>
</evidence>
<comment type="catalytic activity">
    <reaction evidence="5">
        <text>L-histidinol + 2 NAD(+) + H2O = L-histidine + 2 NADH + 3 H(+)</text>
        <dbReference type="Rhea" id="RHEA:20641"/>
        <dbReference type="ChEBI" id="CHEBI:15377"/>
        <dbReference type="ChEBI" id="CHEBI:15378"/>
        <dbReference type="ChEBI" id="CHEBI:57540"/>
        <dbReference type="ChEBI" id="CHEBI:57595"/>
        <dbReference type="ChEBI" id="CHEBI:57699"/>
        <dbReference type="ChEBI" id="CHEBI:57945"/>
        <dbReference type="EC" id="1.1.1.23"/>
    </reaction>
</comment>
<evidence type="ECO:0000313" key="14">
    <source>
        <dbReference type="EMBL" id="NCU62966.1"/>
    </source>
</evidence>
<dbReference type="GO" id="GO:0004399">
    <property type="term" value="F:histidinol dehydrogenase activity"/>
    <property type="evidence" value="ECO:0007669"/>
    <property type="project" value="UniProtKB-UniRule"/>
</dbReference>
<comment type="cofactor">
    <cofactor evidence="5 10">
        <name>Zn(2+)</name>
        <dbReference type="ChEBI" id="CHEBI:29105"/>
    </cofactor>
    <text evidence="5 10">Binds 1 zinc ion per subunit.</text>
</comment>
<dbReference type="PIRSF" id="PIRSF000099">
    <property type="entry name" value="Histidinol_dh"/>
    <property type="match status" value="1"/>
</dbReference>
<comment type="caution">
    <text evidence="14">The sequence shown here is derived from an EMBL/GenBank/DDBJ whole genome shotgun (WGS) entry which is preliminary data.</text>
</comment>
<evidence type="ECO:0000313" key="15">
    <source>
        <dbReference type="Proteomes" id="UP000572953"/>
    </source>
</evidence>
<dbReference type="Gene3D" id="3.40.50.1980">
    <property type="entry name" value="Nitrogenase molybdenum iron protein domain"/>
    <property type="match status" value="2"/>
</dbReference>
<dbReference type="EC" id="1.1.1.23" evidence="5"/>
<feature type="binding site" evidence="5 9">
    <location>
        <position position="419"/>
    </location>
    <ligand>
        <name>substrate</name>
    </ligand>
</feature>
<keyword evidence="5" id="KW-0368">Histidine biosynthesis</keyword>
<comment type="pathway">
    <text evidence="5">Amino-acid biosynthesis; L-histidine biosynthesis; L-histidine from 5-phospho-alpha-D-ribose 1-diphosphate: step 9/9.</text>
</comment>
<feature type="binding site" evidence="5 10">
    <location>
        <position position="419"/>
    </location>
    <ligand>
        <name>Zn(2+)</name>
        <dbReference type="ChEBI" id="CHEBI:29105"/>
    </ligand>
</feature>
<dbReference type="InterPro" id="IPR022695">
    <property type="entry name" value="Histidinol_DH_monofunct"/>
</dbReference>
<feature type="active site" description="Proton acceptor" evidence="5 7">
    <location>
        <position position="326"/>
    </location>
</feature>
<dbReference type="Proteomes" id="UP000747791">
    <property type="component" value="Unassembled WGS sequence"/>
</dbReference>
<feature type="binding site" evidence="5 9">
    <location>
        <position position="414"/>
    </location>
    <ligand>
        <name>substrate</name>
    </ligand>
</feature>
<keyword evidence="3 5" id="KW-0862">Zinc</keyword>
<keyword evidence="5 8" id="KW-0520">NAD</keyword>
<organism evidence="14 15">
    <name type="scientific">Candidatus Fonsibacter lacus</name>
    <dbReference type="NCBI Taxonomy" id="2576439"/>
    <lineage>
        <taxon>Bacteria</taxon>
        <taxon>Pseudomonadati</taxon>
        <taxon>Pseudomonadota</taxon>
        <taxon>Alphaproteobacteria</taxon>
        <taxon>Candidatus Pelagibacterales</taxon>
        <taxon>Candidatus Pelagibacterales incertae sedis</taxon>
        <taxon>Candidatus Fonsibacter</taxon>
    </lineage>
</organism>
<feature type="binding site" evidence="5 8">
    <location>
        <position position="213"/>
    </location>
    <ligand>
        <name>NAD(+)</name>
        <dbReference type="ChEBI" id="CHEBI:57540"/>
    </ligand>
</feature>
<keyword evidence="4 5" id="KW-0560">Oxidoreductase</keyword>
<dbReference type="PANTHER" id="PTHR21256">
    <property type="entry name" value="HISTIDINOL DEHYDROGENASE HDH"/>
    <property type="match status" value="1"/>
</dbReference>
<dbReference type="FunFam" id="3.40.50.1980:FF:000001">
    <property type="entry name" value="Histidinol dehydrogenase"/>
    <property type="match status" value="1"/>
</dbReference>
<evidence type="ECO:0000256" key="1">
    <source>
        <dbReference type="ARBA" id="ARBA00010178"/>
    </source>
</evidence>
<feature type="binding site" evidence="5 10">
    <location>
        <position position="360"/>
    </location>
    <ligand>
        <name>Zn(2+)</name>
        <dbReference type="ChEBI" id="CHEBI:29105"/>
    </ligand>
</feature>
<dbReference type="PRINTS" id="PR00083">
    <property type="entry name" value="HOLDHDRGNASE"/>
</dbReference>
<feature type="binding site" evidence="5 10">
    <location>
        <position position="258"/>
    </location>
    <ligand>
        <name>Zn(2+)</name>
        <dbReference type="ChEBI" id="CHEBI:29105"/>
    </ligand>
</feature>
<evidence type="ECO:0000256" key="6">
    <source>
        <dbReference type="PIRNR" id="PIRNR000099"/>
    </source>
</evidence>
<evidence type="ECO:0000256" key="5">
    <source>
        <dbReference type="HAMAP-Rule" id="MF_01024"/>
    </source>
</evidence>
<dbReference type="FunFam" id="3.40.50.1980:FF:000026">
    <property type="entry name" value="Histidinol dehydrogenase"/>
    <property type="match status" value="1"/>
</dbReference>
<reference evidence="14 15" key="1">
    <citation type="submission" date="2018-10" db="EMBL/GenBank/DDBJ databases">
        <title>Iterative Subtractive Binning of Freshwater Chronoseries Metagenomes Recovers Nearly Complete Genomes from over Four Hundred Novel Species.</title>
        <authorList>
            <person name="Rodriguez-R L.M."/>
            <person name="Tsementzi D."/>
            <person name="Luo C."/>
            <person name="Konstantinidis K.T."/>
        </authorList>
    </citation>
    <scope>NUCLEOTIDE SEQUENCE [LARGE SCALE GENOMIC DNA]</scope>
    <source>
        <strain evidence="14">WB7_2B_003</strain>
        <strain evidence="12">WB8_1A_003</strain>
        <strain evidence="13">WB8_2A_004</strain>
    </source>
</reference>
<dbReference type="EMBL" id="RGGN01000076">
    <property type="protein sequence ID" value="NCU62966.1"/>
    <property type="molecule type" value="Genomic_DNA"/>
</dbReference>
<dbReference type="EMBL" id="RGOB01000059">
    <property type="protein sequence ID" value="NCU53176.1"/>
    <property type="molecule type" value="Genomic_DNA"/>
</dbReference>
<dbReference type="Proteomes" id="UP000699985">
    <property type="component" value="Unassembled WGS sequence"/>
</dbReference>
<feature type="binding site" evidence="5 9">
    <location>
        <position position="327"/>
    </location>
    <ligand>
        <name>substrate</name>
    </ligand>
</feature>
<proteinExistence type="inferred from homology"/>
<evidence type="ECO:0000313" key="12">
    <source>
        <dbReference type="EMBL" id="NCU50637.1"/>
    </source>
</evidence>
<dbReference type="InterPro" id="IPR012131">
    <property type="entry name" value="Hstdl_DH"/>
</dbReference>
<evidence type="ECO:0000256" key="9">
    <source>
        <dbReference type="PIRSR" id="PIRSR000099-3"/>
    </source>
</evidence>
<evidence type="ECO:0000313" key="13">
    <source>
        <dbReference type="EMBL" id="NCU53176.1"/>
    </source>
</evidence>
<feature type="binding site" evidence="5 9">
    <location>
        <position position="258"/>
    </location>
    <ligand>
        <name>substrate</name>
    </ligand>
</feature>
<dbReference type="HAMAP" id="MF_01024">
    <property type="entry name" value="HisD"/>
    <property type="match status" value="1"/>
</dbReference>
<dbReference type="EMBL" id="RGMI01000100">
    <property type="protein sequence ID" value="NCU50637.1"/>
    <property type="molecule type" value="Genomic_DNA"/>
</dbReference>
<keyword evidence="5" id="KW-0028">Amino-acid biosynthesis</keyword>
<comment type="similarity">
    <text evidence="1 5 6 11">Belongs to the histidinol dehydrogenase family.</text>
</comment>
<dbReference type="PANTHER" id="PTHR21256:SF2">
    <property type="entry name" value="HISTIDINE BIOSYNTHESIS TRIFUNCTIONAL PROTEIN"/>
    <property type="match status" value="1"/>
</dbReference>
<feature type="active site" description="Proton acceptor" evidence="5 7">
    <location>
        <position position="327"/>
    </location>
</feature>
<dbReference type="GO" id="GO:0008270">
    <property type="term" value="F:zinc ion binding"/>
    <property type="evidence" value="ECO:0007669"/>
    <property type="project" value="UniProtKB-UniRule"/>
</dbReference>
<dbReference type="AlphaFoldDB" id="A0A845S9Q8"/>
<feature type="binding site" evidence="5 9">
    <location>
        <position position="261"/>
    </location>
    <ligand>
        <name>substrate</name>
    </ligand>
</feature>
<feature type="binding site" evidence="5 9">
    <location>
        <position position="360"/>
    </location>
    <ligand>
        <name>substrate</name>
    </ligand>
</feature>
<dbReference type="CDD" id="cd06572">
    <property type="entry name" value="Histidinol_dh"/>
    <property type="match status" value="1"/>
</dbReference>
<feature type="binding site" evidence="5 9">
    <location>
        <position position="236"/>
    </location>
    <ligand>
        <name>substrate</name>
    </ligand>
</feature>
<dbReference type="GO" id="GO:0000105">
    <property type="term" value="P:L-histidine biosynthetic process"/>
    <property type="evidence" value="ECO:0007669"/>
    <property type="project" value="UniProtKB-UniRule"/>
</dbReference>
<dbReference type="GO" id="GO:0051287">
    <property type="term" value="F:NAD binding"/>
    <property type="evidence" value="ECO:0007669"/>
    <property type="project" value="InterPro"/>
</dbReference>
<dbReference type="SUPFAM" id="SSF53720">
    <property type="entry name" value="ALDH-like"/>
    <property type="match status" value="1"/>
</dbReference>